<dbReference type="GeneID" id="118405128"/>
<feature type="region of interest" description="Disordered" evidence="19">
    <location>
        <begin position="1176"/>
        <end position="1208"/>
    </location>
</feature>
<feature type="compositionally biased region" description="Pro residues" evidence="19">
    <location>
        <begin position="1245"/>
        <end position="1254"/>
    </location>
</feature>
<feature type="coiled-coil region" evidence="18">
    <location>
        <begin position="379"/>
        <end position="452"/>
    </location>
</feature>
<keyword evidence="15" id="KW-0966">Cell projection</keyword>
<keyword evidence="10 17" id="KW-0547">Nucleotide-binding</keyword>
<dbReference type="OMA" id="QVAHTDV"/>
<dbReference type="Pfam" id="PF23204">
    <property type="entry name" value="KIF21A_2nd"/>
    <property type="match status" value="1"/>
</dbReference>
<feature type="compositionally biased region" description="Basic residues" evidence="19">
    <location>
        <begin position="569"/>
        <end position="588"/>
    </location>
</feature>
<dbReference type="CDD" id="cd22248">
    <property type="entry name" value="Rcc_KIF21"/>
    <property type="match status" value="1"/>
</dbReference>
<feature type="repeat" description="WD" evidence="16">
    <location>
        <begin position="1705"/>
        <end position="1734"/>
    </location>
</feature>
<keyword evidence="7 16" id="KW-0853">WD repeat</keyword>
<dbReference type="GO" id="GO:0030426">
    <property type="term" value="C:growth cone"/>
    <property type="evidence" value="ECO:0007669"/>
    <property type="project" value="UniProtKB-SubCell"/>
</dbReference>
<evidence type="ECO:0000256" key="18">
    <source>
        <dbReference type="SAM" id="Coils"/>
    </source>
</evidence>
<evidence type="ECO:0000256" key="19">
    <source>
        <dbReference type="SAM" id="MobiDB-lite"/>
    </source>
</evidence>
<evidence type="ECO:0000256" key="7">
    <source>
        <dbReference type="ARBA" id="ARBA00022574"/>
    </source>
</evidence>
<proteinExistence type="inferred from homology"/>
<feature type="compositionally biased region" description="Basic and acidic residues" evidence="19">
    <location>
        <begin position="781"/>
        <end position="791"/>
    </location>
</feature>
<feature type="compositionally biased region" description="Polar residues" evidence="19">
    <location>
        <begin position="1307"/>
        <end position="1321"/>
    </location>
</feature>
<dbReference type="InterPro" id="IPR036322">
    <property type="entry name" value="WD40_repeat_dom_sf"/>
</dbReference>
<dbReference type="InterPro" id="IPR019775">
    <property type="entry name" value="WD40_repeat_CS"/>
</dbReference>
<feature type="compositionally biased region" description="Low complexity" evidence="19">
    <location>
        <begin position="899"/>
        <end position="919"/>
    </location>
</feature>
<dbReference type="SMART" id="SM00129">
    <property type="entry name" value="KISc"/>
    <property type="match status" value="1"/>
</dbReference>
<dbReference type="InterPro" id="IPR001752">
    <property type="entry name" value="Kinesin_motor_dom"/>
</dbReference>
<dbReference type="Pfam" id="PF25764">
    <property type="entry name" value="KIF21A_4th"/>
    <property type="match status" value="1"/>
</dbReference>
<dbReference type="CDD" id="cd01372">
    <property type="entry name" value="KISc_KIF4"/>
    <property type="match status" value="1"/>
</dbReference>
<dbReference type="OrthoDB" id="3176171at2759"/>
<evidence type="ECO:0000256" key="15">
    <source>
        <dbReference type="ARBA" id="ARBA00023273"/>
    </source>
</evidence>
<feature type="region of interest" description="Disordered" evidence="19">
    <location>
        <begin position="1139"/>
        <end position="1161"/>
    </location>
</feature>
<feature type="compositionally biased region" description="Acidic residues" evidence="19">
    <location>
        <begin position="628"/>
        <end position="671"/>
    </location>
</feature>
<dbReference type="PROSITE" id="PS50082">
    <property type="entry name" value="WD_REPEATS_2"/>
    <property type="match status" value="3"/>
</dbReference>
<feature type="compositionally biased region" description="Basic and acidic residues" evidence="19">
    <location>
        <begin position="884"/>
        <end position="893"/>
    </location>
</feature>
<evidence type="ECO:0000256" key="14">
    <source>
        <dbReference type="ARBA" id="ARBA00023212"/>
    </source>
</evidence>
<evidence type="ECO:0000313" key="22">
    <source>
        <dbReference type="RefSeq" id="XP_035660431.1"/>
    </source>
</evidence>
<feature type="region of interest" description="Disordered" evidence="19">
    <location>
        <begin position="564"/>
        <end position="672"/>
    </location>
</feature>
<dbReference type="PROSITE" id="PS00678">
    <property type="entry name" value="WD_REPEATS_1"/>
    <property type="match status" value="1"/>
</dbReference>
<dbReference type="InterPro" id="IPR015943">
    <property type="entry name" value="WD40/YVTN_repeat-like_dom_sf"/>
</dbReference>
<feature type="compositionally biased region" description="Basic and acidic residues" evidence="19">
    <location>
        <begin position="799"/>
        <end position="855"/>
    </location>
</feature>
<dbReference type="Proteomes" id="UP000001554">
    <property type="component" value="Chromosome 17"/>
</dbReference>
<dbReference type="PROSITE" id="PS00411">
    <property type="entry name" value="KINESIN_MOTOR_1"/>
    <property type="match status" value="1"/>
</dbReference>
<evidence type="ECO:0000256" key="16">
    <source>
        <dbReference type="PROSITE-ProRule" id="PRU00221"/>
    </source>
</evidence>
<dbReference type="SMART" id="SM00320">
    <property type="entry name" value="WD40"/>
    <property type="match status" value="7"/>
</dbReference>
<dbReference type="Pfam" id="PF00225">
    <property type="entry name" value="Kinesin"/>
    <property type="match status" value="1"/>
</dbReference>
<feature type="compositionally biased region" description="Low complexity" evidence="19">
    <location>
        <begin position="1139"/>
        <end position="1154"/>
    </location>
</feature>
<gene>
    <name evidence="22" type="primary">LOC118405128</name>
</gene>
<evidence type="ECO:0000256" key="17">
    <source>
        <dbReference type="PROSITE-ProRule" id="PRU00283"/>
    </source>
</evidence>
<feature type="coiled-coil region" evidence="18">
    <location>
        <begin position="975"/>
        <end position="1050"/>
    </location>
</feature>
<evidence type="ECO:0000256" key="1">
    <source>
        <dbReference type="ARBA" id="ARBA00004245"/>
    </source>
</evidence>
<dbReference type="InterPro" id="IPR036961">
    <property type="entry name" value="Kinesin_motor_dom_sf"/>
</dbReference>
<feature type="compositionally biased region" description="Low complexity" evidence="19">
    <location>
        <begin position="1255"/>
        <end position="1278"/>
    </location>
</feature>
<dbReference type="GO" id="GO:0005524">
    <property type="term" value="F:ATP binding"/>
    <property type="evidence" value="ECO:0007669"/>
    <property type="project" value="UniProtKB-UniRule"/>
</dbReference>
<keyword evidence="8" id="KW-0493">Microtubule</keyword>
<dbReference type="GO" id="GO:0051231">
    <property type="term" value="P:spindle elongation"/>
    <property type="evidence" value="ECO:0000318"/>
    <property type="project" value="GO_Central"/>
</dbReference>
<accession>A0A9J7HJ22</accession>
<feature type="compositionally biased region" description="Basic and acidic residues" evidence="19">
    <location>
        <begin position="1225"/>
        <end position="1240"/>
    </location>
</feature>
<evidence type="ECO:0000256" key="5">
    <source>
        <dbReference type="ARBA" id="ARBA00022490"/>
    </source>
</evidence>
<evidence type="ECO:0000256" key="12">
    <source>
        <dbReference type="ARBA" id="ARBA00023054"/>
    </source>
</evidence>
<dbReference type="Pfam" id="PF23203">
    <property type="entry name" value="KIF21A"/>
    <property type="match status" value="1"/>
</dbReference>
<evidence type="ECO:0000256" key="6">
    <source>
        <dbReference type="ARBA" id="ARBA00022553"/>
    </source>
</evidence>
<feature type="repeat" description="WD" evidence="16">
    <location>
        <begin position="1663"/>
        <end position="1704"/>
    </location>
</feature>
<dbReference type="SUPFAM" id="SSF52540">
    <property type="entry name" value="P-loop containing nucleoside triphosphate hydrolases"/>
    <property type="match status" value="1"/>
</dbReference>
<evidence type="ECO:0000256" key="4">
    <source>
        <dbReference type="ARBA" id="ARBA00004624"/>
    </source>
</evidence>
<dbReference type="GO" id="GO:0003777">
    <property type="term" value="F:microtubule motor activity"/>
    <property type="evidence" value="ECO:0000318"/>
    <property type="project" value="GO_Central"/>
</dbReference>
<feature type="region of interest" description="Disordered" evidence="19">
    <location>
        <begin position="1223"/>
        <end position="1367"/>
    </location>
</feature>
<dbReference type="InterPro" id="IPR027640">
    <property type="entry name" value="Kinesin-like_fam"/>
</dbReference>
<dbReference type="GO" id="GO:0005874">
    <property type="term" value="C:microtubule"/>
    <property type="evidence" value="ECO:0007669"/>
    <property type="project" value="UniProtKB-KW"/>
</dbReference>
<feature type="binding site" evidence="17">
    <location>
        <begin position="88"/>
        <end position="95"/>
    </location>
    <ligand>
        <name>ATP</name>
        <dbReference type="ChEBI" id="CHEBI:30616"/>
    </ligand>
</feature>
<evidence type="ECO:0000256" key="3">
    <source>
        <dbReference type="ARBA" id="ARBA00004489"/>
    </source>
</evidence>
<feature type="compositionally biased region" description="Polar residues" evidence="19">
    <location>
        <begin position="1358"/>
        <end position="1367"/>
    </location>
</feature>
<dbReference type="GO" id="GO:0030425">
    <property type="term" value="C:dendrite"/>
    <property type="evidence" value="ECO:0007669"/>
    <property type="project" value="UniProtKB-SubCell"/>
</dbReference>
<dbReference type="CDD" id="cd00200">
    <property type="entry name" value="WD40"/>
    <property type="match status" value="1"/>
</dbReference>
<keyword evidence="13 17" id="KW-0505">Motor protein</keyword>
<keyword evidence="9" id="KW-0677">Repeat</keyword>
<evidence type="ECO:0000256" key="13">
    <source>
        <dbReference type="ARBA" id="ARBA00023175"/>
    </source>
</evidence>
<feature type="domain" description="Kinesin motor" evidence="20">
    <location>
        <begin position="9"/>
        <end position="371"/>
    </location>
</feature>
<organism evidence="21 22">
    <name type="scientific">Branchiostoma floridae</name>
    <name type="common">Florida lancelet</name>
    <name type="synonym">Amphioxus</name>
    <dbReference type="NCBI Taxonomy" id="7739"/>
    <lineage>
        <taxon>Eukaryota</taxon>
        <taxon>Metazoa</taxon>
        <taxon>Chordata</taxon>
        <taxon>Cephalochordata</taxon>
        <taxon>Leptocardii</taxon>
        <taxon>Amphioxiformes</taxon>
        <taxon>Branchiostomatidae</taxon>
        <taxon>Branchiostoma</taxon>
    </lineage>
</organism>
<feature type="region of interest" description="Disordered" evidence="19">
    <location>
        <begin position="781"/>
        <end position="958"/>
    </location>
</feature>
<dbReference type="InterPro" id="IPR019821">
    <property type="entry name" value="Kinesin_motor_CS"/>
</dbReference>
<dbReference type="PANTHER" id="PTHR47969">
    <property type="entry name" value="CHROMOSOME-ASSOCIATED KINESIN KIF4A-RELATED"/>
    <property type="match status" value="1"/>
</dbReference>
<dbReference type="Pfam" id="PF00400">
    <property type="entry name" value="WD40"/>
    <property type="match status" value="3"/>
</dbReference>
<dbReference type="GO" id="GO:0007052">
    <property type="term" value="P:mitotic spindle organization"/>
    <property type="evidence" value="ECO:0000318"/>
    <property type="project" value="GO_Central"/>
</dbReference>
<dbReference type="PROSITE" id="PS50294">
    <property type="entry name" value="WD_REPEATS_REGION"/>
    <property type="match status" value="1"/>
</dbReference>
<sequence length="1758" mass="196614">MSWGADDTSVRVALRIRPQLANEKIDMCRTCTHVPPGEAMVTLGKDKSFTYDYVFDTNSQQERIYESCIQPLIEGCFEGYNATVLAYGQTGAGKTYTMGTGFDVSISAEEQGVIPRAVEHLFRGIGERRKAALERGDPPPEFKINAQFMELYNEDINDLFDPSKEHGKKSHIKIHEDATGGIYTVGVTTRAVSSKEEIIQCLKMGALSRTTASTNMNAQSSRSHAIFTIHIKQQRVVRNNEPVGEEEKDDTDKETDTAALNDFETLTAKFHFVDLAGSERLKRTGATGDRQKEGISINCGLLALGNVISALGDPKKKGSHVPYRDSKLTRLLQDSLGGNSRTLMIACVSPSDRDFMETLNTLKYANRARNIKNKVSVNQDKTSKIIQELRGKVMELETELLEYRQGRRTIGEDGVECINDMFHENTMLQTENNQLRMRIKAIQETVESQAARISQLMTDQARWQIHQAGEDGEDQVGSMIQGYMREIEELRGKLIESESMVTHLQRRISNQGLSLSTSLSSRSPSHIALTGGLDTSDLTNQFGGGSPVSPIAEDTESIISMAKKDLQNLKHKKNRFRKRHNSERKYRRQGCVDRAVMTDSWMQSSDKENRSDGEEEQEEEGEKNGVGDESEEEEEDGDEEENQEEGEEEEEGSSESSSDEEDGDNLEEDLADISCEIAIKQKLIDELEVSQKKMQVLKYQYEEKLSNLQQKIQATQQERDKVLANMESVDHIAEEKAKKIKSEYERKLKNMQDEVKKLQAAKREHARLMRNNAQYEKQLKTLRHDLDEMKKTKVRLMKQMRDEQAKSRESENKRTRELAQLKKEQRRRDNVIQQLEREKKQRELVLKRKQEEVNSLRKQARPVSGKVGDSRKKTTTEPPPTNGHVDEKPELAPKPRPRTAPSARTAASSTKGSQSKPSSAIEKPGANRGSHIPAPTSTPRRVKHQRRQSSEKMAKMKWQSLEKRVGEVIARRQTINHMERDMERWLQEREKLGKRIERIKQKRNKAVEESKDPKVLQELQDQITVLTDNIDNVNDNIMESQNSIMQMSEEGDPVDITAVINSCSIEEARYLLEHFLNMVITKGMYAAQKETECKEREAKVHTLEHSYNMTQDLLQHLIQGQAEYDPELEEVLGNSMAAVAPSNSSSASSTRSASPVNEAEDKVTDLAEIGSRLAAMEAQQKKEKARRRTATPSDLLFADSSDSSSDIAACDIVKPSPTTLIPLAEQKDESSNQEKVEEVNAAKLMPPPPGPPSRPQVVPTKSTGGLRRSKSGSSLPSTQVNSAPDKRSTTPSMRRKTYTKPPPPISMSRTNSTSDTGSDMTITPPGSPTSQRLPDQNVFARLSAPSNSPHKLDKGSINPYNSRSGSRTSPLTCMHLAEGHTKAVLSVDATDDLLFSASKDRTVKVWNLVTGQEIMTLPGHPNNVVAVRYCSYTGLVFSVSTYFVKVWDIRASSAKCVKTLTSAGQLVTSTASSTTTRTLSMPAGETQINDIRLNRSGSRLYAAAGNTIRVWDLNKFQTIGKLTGGHSAAVMVMATEDQEHDTPIVVSGSKDHYIKQFHPNEFPRSYMEVFEVPENMTGSINAKYNLEPPHYDGIQSLAIMGDFLFSGSRDTCIKKWDLANQQLRQWGSVCVKDWSGDLTKLPTQVSRNASPDKPRGTLVDSISNAHKDWICALDFVPGRQMLLSGCRAGQLKVWQMEDCSLVGEVKGHDSPINAICSNSSHIFTASSDRNVRIWRPQSTLDGQISDNTDTNDEGHASI</sequence>
<keyword evidence="5" id="KW-0963">Cytoplasm</keyword>
<dbReference type="GO" id="GO:0005875">
    <property type="term" value="C:microtubule associated complex"/>
    <property type="evidence" value="ECO:0000318"/>
    <property type="project" value="GO_Central"/>
</dbReference>
<evidence type="ECO:0000256" key="10">
    <source>
        <dbReference type="ARBA" id="ARBA00022741"/>
    </source>
</evidence>
<keyword evidence="14" id="KW-0206">Cytoskeleton</keyword>
<dbReference type="PROSITE" id="PS50067">
    <property type="entry name" value="KINESIN_MOTOR_2"/>
    <property type="match status" value="1"/>
</dbReference>
<keyword evidence="6" id="KW-0597">Phosphoprotein</keyword>
<dbReference type="FunFam" id="3.40.850.10:FF:000011">
    <property type="entry name" value="Kinesin family member 21A"/>
    <property type="match status" value="1"/>
</dbReference>
<dbReference type="RefSeq" id="XP_035660431.1">
    <property type="nucleotide sequence ID" value="XM_035804538.1"/>
</dbReference>
<dbReference type="KEGG" id="bfo:118405128"/>
<evidence type="ECO:0000256" key="2">
    <source>
        <dbReference type="ARBA" id="ARBA00004279"/>
    </source>
</evidence>
<keyword evidence="21" id="KW-1185">Reference proteome</keyword>
<evidence type="ECO:0000256" key="9">
    <source>
        <dbReference type="ARBA" id="ARBA00022737"/>
    </source>
</evidence>
<feature type="compositionally biased region" description="Polar residues" evidence="19">
    <location>
        <begin position="1736"/>
        <end position="1748"/>
    </location>
</feature>
<dbReference type="PANTHER" id="PTHR47969:SF28">
    <property type="entry name" value="KINESIN-LIKE PROTEIN KIF21B"/>
    <property type="match status" value="1"/>
</dbReference>
<reference evidence="21" key="1">
    <citation type="journal article" date="2020" name="Nat. Ecol. Evol.">
        <title>Deeply conserved synteny resolves early events in vertebrate evolution.</title>
        <authorList>
            <person name="Simakov O."/>
            <person name="Marletaz F."/>
            <person name="Yue J.X."/>
            <person name="O'Connell B."/>
            <person name="Jenkins J."/>
            <person name="Brandt A."/>
            <person name="Calef R."/>
            <person name="Tung C.H."/>
            <person name="Huang T.K."/>
            <person name="Schmutz J."/>
            <person name="Satoh N."/>
            <person name="Yu J.K."/>
            <person name="Putnam N.H."/>
            <person name="Green R.E."/>
            <person name="Rokhsar D.S."/>
        </authorList>
    </citation>
    <scope>NUCLEOTIDE SEQUENCE [LARGE SCALE GENOMIC DNA]</scope>
    <source>
        <strain evidence="21">S238N-H82</strain>
    </source>
</reference>
<dbReference type="Gene3D" id="3.40.850.10">
    <property type="entry name" value="Kinesin motor domain"/>
    <property type="match status" value="1"/>
</dbReference>
<comment type="similarity">
    <text evidence="17">Belongs to the TRAFAC class myosin-kinesin ATPase superfamily. Kinesin family.</text>
</comment>
<evidence type="ECO:0000256" key="8">
    <source>
        <dbReference type="ARBA" id="ARBA00022701"/>
    </source>
</evidence>
<dbReference type="GO" id="GO:0007018">
    <property type="term" value="P:microtubule-based movement"/>
    <property type="evidence" value="ECO:0007669"/>
    <property type="project" value="InterPro"/>
</dbReference>
<dbReference type="InterPro" id="IPR056532">
    <property type="entry name" value="KIF21A/B_hel_2"/>
</dbReference>
<keyword evidence="11 17" id="KW-0067">ATP-binding</keyword>
<evidence type="ECO:0000313" key="21">
    <source>
        <dbReference type="Proteomes" id="UP000001554"/>
    </source>
</evidence>
<feature type="compositionally biased region" description="Basic and acidic residues" evidence="19">
    <location>
        <begin position="948"/>
        <end position="958"/>
    </location>
</feature>
<keyword evidence="12 18" id="KW-0175">Coiled coil</keyword>
<feature type="repeat" description="WD" evidence="16">
    <location>
        <begin position="1377"/>
        <end position="1416"/>
    </location>
</feature>
<protein>
    <submittedName>
        <fullName evidence="22">Kinesin-like protein KIF21A isoform X1</fullName>
    </submittedName>
</protein>
<dbReference type="PRINTS" id="PR00380">
    <property type="entry name" value="KINESINHEAVY"/>
</dbReference>
<evidence type="ECO:0000259" key="20">
    <source>
        <dbReference type="PROSITE" id="PS50067"/>
    </source>
</evidence>
<comment type="subcellular location">
    <subcellularLocation>
        <location evidence="3">Cell projection</location>
        <location evidence="3">Axon</location>
    </subcellularLocation>
    <subcellularLocation>
        <location evidence="2">Cell projection</location>
        <location evidence="2">Dendrite</location>
    </subcellularLocation>
    <subcellularLocation>
        <location evidence="4">Cell projection</location>
        <location evidence="4">Growth cone</location>
    </subcellularLocation>
    <subcellularLocation>
        <location evidence="1">Cytoplasm</location>
        <location evidence="1">Cytoskeleton</location>
    </subcellularLocation>
</comment>
<dbReference type="InterPro" id="IPR056533">
    <property type="entry name" value="KIF21A/B_hel_1"/>
</dbReference>
<feature type="region of interest" description="Disordered" evidence="19">
    <location>
        <begin position="1736"/>
        <end position="1758"/>
    </location>
</feature>
<name>A0A9J7HJ22_BRAFL</name>
<evidence type="ECO:0000256" key="11">
    <source>
        <dbReference type="ARBA" id="ARBA00022840"/>
    </source>
</evidence>
<dbReference type="InterPro" id="IPR027417">
    <property type="entry name" value="P-loop_NTPase"/>
</dbReference>
<feature type="coiled-coil region" evidence="18">
    <location>
        <begin position="480"/>
        <end position="507"/>
    </location>
</feature>
<reference evidence="22" key="2">
    <citation type="submission" date="2025-08" db="UniProtKB">
        <authorList>
            <consortium name="RefSeq"/>
        </authorList>
    </citation>
    <scope>IDENTIFICATION</scope>
    <source>
        <strain evidence="22">S238N-H82</strain>
        <tissue evidence="22">Testes</tissue>
    </source>
</reference>
<dbReference type="Gene3D" id="2.130.10.10">
    <property type="entry name" value="YVTN repeat-like/Quinoprotein amine dehydrogenase"/>
    <property type="match status" value="3"/>
</dbReference>
<dbReference type="InterPro" id="IPR001680">
    <property type="entry name" value="WD40_rpt"/>
</dbReference>
<dbReference type="SUPFAM" id="SSF50978">
    <property type="entry name" value="WD40 repeat-like"/>
    <property type="match status" value="1"/>
</dbReference>
<dbReference type="GO" id="GO:0008017">
    <property type="term" value="F:microtubule binding"/>
    <property type="evidence" value="ECO:0007669"/>
    <property type="project" value="InterPro"/>
</dbReference>